<dbReference type="PANTHER" id="PTHR43133">
    <property type="entry name" value="RNA POLYMERASE ECF-TYPE SIGMA FACTO"/>
    <property type="match status" value="1"/>
</dbReference>
<comment type="similarity">
    <text evidence="1">Belongs to the sigma-70 factor family. ECF subfamily.</text>
</comment>
<accession>A0A841D6F0</accession>
<evidence type="ECO:0000256" key="3">
    <source>
        <dbReference type="ARBA" id="ARBA00023082"/>
    </source>
</evidence>
<protein>
    <submittedName>
        <fullName evidence="8">DNA-directed RNA polymerase specialized sigma24 family protein</fullName>
    </submittedName>
</protein>
<feature type="region of interest" description="Disordered" evidence="6">
    <location>
        <begin position="349"/>
        <end position="481"/>
    </location>
</feature>
<dbReference type="Gene3D" id="1.10.1740.10">
    <property type="match status" value="1"/>
</dbReference>
<keyword evidence="7" id="KW-1133">Transmembrane helix</keyword>
<keyword evidence="3" id="KW-0731">Sigma factor</keyword>
<keyword evidence="2" id="KW-0805">Transcription regulation</keyword>
<dbReference type="InterPro" id="IPR039425">
    <property type="entry name" value="RNA_pol_sigma-70-like"/>
</dbReference>
<proteinExistence type="inferred from homology"/>
<evidence type="ECO:0000256" key="6">
    <source>
        <dbReference type="SAM" id="MobiDB-lite"/>
    </source>
</evidence>
<dbReference type="Proteomes" id="UP000562352">
    <property type="component" value="Unassembled WGS sequence"/>
</dbReference>
<dbReference type="GO" id="GO:0006352">
    <property type="term" value="P:DNA-templated transcription initiation"/>
    <property type="evidence" value="ECO:0007669"/>
    <property type="project" value="InterPro"/>
</dbReference>
<sequence length="481" mass="50247">MNDSVLVEALRARDPGALAALYDSRAENLYRYCLAMLDDPDSAQVALRDTLIAAEAHVHALTDPGRLTVWLYALARQECVRLRPAGDAGAGSGEPPVAGAGEADLRVIAWNAIRSLPPDDREILDLLTRHGLSLSDAVTVLGVPVKIAEVMLEAARERLRDAVTAEVLARKGPYDCADRARILTGFAGELAPGMRDRVIRHIAGCDTCAPHRSRQVSEGKVFDLLPEAPAPETLRVRVLSCFADPELVPYRRYAARRVGLLDAAGFPVEGVRRDRRWAHALAGAAAAVAAAAAITMIFTLFGDRSGPAVVDIASGAFPTTGEPAGVGLPWDPETGHGPMTLELIPRKPAVHPQAGPAEPITAVRTEPLPQRQRSGTSSPDGPAGPSRPGSPSRPDPAGGPAPAPSSVTQPPRDHQGGRPSSRPSSRPTPCPAPSRTAPTSKPVTPKPMPTTAQPSASVTPTGGSTPSPTASTPAPDPNPGS</sequence>
<feature type="compositionally biased region" description="Low complexity" evidence="6">
    <location>
        <begin position="377"/>
        <end position="390"/>
    </location>
</feature>
<comment type="caution">
    <text evidence="8">The sequence shown here is derived from an EMBL/GenBank/DDBJ whole genome shotgun (WGS) entry which is preliminary data.</text>
</comment>
<dbReference type="SUPFAM" id="SSF88946">
    <property type="entry name" value="Sigma2 domain of RNA polymerase sigma factors"/>
    <property type="match status" value="1"/>
</dbReference>
<evidence type="ECO:0000256" key="7">
    <source>
        <dbReference type="SAM" id="Phobius"/>
    </source>
</evidence>
<dbReference type="SUPFAM" id="SSF88659">
    <property type="entry name" value="Sigma3 and sigma4 domains of RNA polymerase sigma factors"/>
    <property type="match status" value="1"/>
</dbReference>
<keyword evidence="5" id="KW-0804">Transcription</keyword>
<evidence type="ECO:0000313" key="8">
    <source>
        <dbReference type="EMBL" id="MBB5963725.1"/>
    </source>
</evidence>
<organism evidence="8 9">
    <name type="scientific">Planomonospora venezuelensis</name>
    <dbReference type="NCBI Taxonomy" id="1999"/>
    <lineage>
        <taxon>Bacteria</taxon>
        <taxon>Bacillati</taxon>
        <taxon>Actinomycetota</taxon>
        <taxon>Actinomycetes</taxon>
        <taxon>Streptosporangiales</taxon>
        <taxon>Streptosporangiaceae</taxon>
        <taxon>Planomonospora</taxon>
    </lineage>
</organism>
<keyword evidence="8" id="KW-0240">DNA-directed RNA polymerase</keyword>
<evidence type="ECO:0000313" key="9">
    <source>
        <dbReference type="Proteomes" id="UP000562352"/>
    </source>
</evidence>
<dbReference type="GO" id="GO:0003677">
    <property type="term" value="F:DNA binding"/>
    <property type="evidence" value="ECO:0007669"/>
    <property type="project" value="UniProtKB-KW"/>
</dbReference>
<feature type="compositionally biased region" description="Low complexity" evidence="6">
    <location>
        <begin position="454"/>
        <end position="473"/>
    </location>
</feature>
<dbReference type="AlphaFoldDB" id="A0A841D6F0"/>
<keyword evidence="7" id="KW-0812">Transmembrane</keyword>
<dbReference type="InterPro" id="IPR013325">
    <property type="entry name" value="RNA_pol_sigma_r2"/>
</dbReference>
<feature type="compositionally biased region" description="Pro residues" evidence="6">
    <location>
        <begin position="391"/>
        <end position="403"/>
    </location>
</feature>
<dbReference type="PRINTS" id="PR01217">
    <property type="entry name" value="PRICHEXTENSN"/>
</dbReference>
<dbReference type="GO" id="GO:0016987">
    <property type="term" value="F:sigma factor activity"/>
    <property type="evidence" value="ECO:0007669"/>
    <property type="project" value="UniProtKB-KW"/>
</dbReference>
<evidence type="ECO:0000256" key="1">
    <source>
        <dbReference type="ARBA" id="ARBA00010641"/>
    </source>
</evidence>
<evidence type="ECO:0000256" key="5">
    <source>
        <dbReference type="ARBA" id="ARBA00023163"/>
    </source>
</evidence>
<keyword evidence="4" id="KW-0238">DNA-binding</keyword>
<evidence type="ECO:0000256" key="4">
    <source>
        <dbReference type="ARBA" id="ARBA00023125"/>
    </source>
</evidence>
<name>A0A841D6F0_PLAVE</name>
<dbReference type="RefSeq" id="WP_184942045.1">
    <property type="nucleotide sequence ID" value="NZ_BAAAWZ010000001.1"/>
</dbReference>
<keyword evidence="9" id="KW-1185">Reference proteome</keyword>
<dbReference type="InterPro" id="IPR013324">
    <property type="entry name" value="RNA_pol_sigma_r3/r4-like"/>
</dbReference>
<reference evidence="8 9" key="1">
    <citation type="submission" date="2020-08" db="EMBL/GenBank/DDBJ databases">
        <title>Genomic Encyclopedia of Type Strains, Phase III (KMG-III): the genomes of soil and plant-associated and newly described type strains.</title>
        <authorList>
            <person name="Whitman W."/>
        </authorList>
    </citation>
    <scope>NUCLEOTIDE SEQUENCE [LARGE SCALE GENOMIC DNA]</scope>
    <source>
        <strain evidence="8 9">CECT 3303</strain>
    </source>
</reference>
<dbReference type="InterPro" id="IPR036388">
    <property type="entry name" value="WH-like_DNA-bd_sf"/>
</dbReference>
<evidence type="ECO:0000256" key="2">
    <source>
        <dbReference type="ARBA" id="ARBA00023015"/>
    </source>
</evidence>
<dbReference type="EMBL" id="JACHJJ010000008">
    <property type="protein sequence ID" value="MBB5963725.1"/>
    <property type="molecule type" value="Genomic_DNA"/>
</dbReference>
<dbReference type="PANTHER" id="PTHR43133:SF8">
    <property type="entry name" value="RNA POLYMERASE SIGMA FACTOR HI_1459-RELATED"/>
    <property type="match status" value="1"/>
</dbReference>
<gene>
    <name evidence="8" type="ORF">FHS22_003005</name>
</gene>
<feature type="transmembrane region" description="Helical" evidence="7">
    <location>
        <begin position="280"/>
        <end position="301"/>
    </location>
</feature>
<keyword evidence="7" id="KW-0472">Membrane</keyword>
<dbReference type="Gene3D" id="1.10.10.10">
    <property type="entry name" value="Winged helix-like DNA-binding domain superfamily/Winged helix DNA-binding domain"/>
    <property type="match status" value="1"/>
</dbReference>
<dbReference type="GO" id="GO:0000428">
    <property type="term" value="C:DNA-directed RNA polymerase complex"/>
    <property type="evidence" value="ECO:0007669"/>
    <property type="project" value="UniProtKB-KW"/>
</dbReference>